<dbReference type="OrthoDB" id="959870at2759"/>
<evidence type="ECO:0000313" key="1">
    <source>
        <dbReference type="EMBL" id="MBA0791813.1"/>
    </source>
</evidence>
<evidence type="ECO:0000313" key="2">
    <source>
        <dbReference type="Proteomes" id="UP000593560"/>
    </source>
</evidence>
<dbReference type="EMBL" id="JABFAD010000002">
    <property type="protein sequence ID" value="MBA0791813.1"/>
    <property type="molecule type" value="Genomic_DNA"/>
</dbReference>
<name>A0A7J9G2R3_9ROSI</name>
<organism evidence="1 2">
    <name type="scientific">Gossypium harknessii</name>
    <dbReference type="NCBI Taxonomy" id="34285"/>
    <lineage>
        <taxon>Eukaryota</taxon>
        <taxon>Viridiplantae</taxon>
        <taxon>Streptophyta</taxon>
        <taxon>Embryophyta</taxon>
        <taxon>Tracheophyta</taxon>
        <taxon>Spermatophyta</taxon>
        <taxon>Magnoliopsida</taxon>
        <taxon>eudicotyledons</taxon>
        <taxon>Gunneridae</taxon>
        <taxon>Pentapetalae</taxon>
        <taxon>rosids</taxon>
        <taxon>malvids</taxon>
        <taxon>Malvales</taxon>
        <taxon>Malvaceae</taxon>
        <taxon>Malvoideae</taxon>
        <taxon>Gossypium</taxon>
    </lineage>
</organism>
<sequence length="50" mass="5450">MSTIVSMLNSEISDLNTPKQPAFTQASLIIQDVKNTDSINDVTLTKVNGR</sequence>
<protein>
    <recommendedName>
        <fullName evidence="3">S-locus receptor kinase C-terminal domain-containing protein</fullName>
    </recommendedName>
</protein>
<evidence type="ECO:0008006" key="3">
    <source>
        <dbReference type="Google" id="ProtNLM"/>
    </source>
</evidence>
<proteinExistence type="predicted"/>
<reference evidence="1 2" key="1">
    <citation type="journal article" date="2019" name="Genome Biol. Evol.">
        <title>Insights into the evolution of the New World diploid cottons (Gossypium, subgenus Houzingenia) based on genome sequencing.</title>
        <authorList>
            <person name="Grover C.E."/>
            <person name="Arick M.A. 2nd"/>
            <person name="Thrash A."/>
            <person name="Conover J.L."/>
            <person name="Sanders W.S."/>
            <person name="Peterson D.G."/>
            <person name="Frelichowski J.E."/>
            <person name="Scheffler J.A."/>
            <person name="Scheffler B.E."/>
            <person name="Wendel J.F."/>
        </authorList>
    </citation>
    <scope>NUCLEOTIDE SEQUENCE [LARGE SCALE GENOMIC DNA]</scope>
    <source>
        <strain evidence="1">0</strain>
        <tissue evidence="1">Leaf</tissue>
    </source>
</reference>
<dbReference type="AlphaFoldDB" id="A0A7J9G2R3"/>
<keyword evidence="2" id="KW-1185">Reference proteome</keyword>
<gene>
    <name evidence="1" type="ORF">Gohar_016366</name>
</gene>
<comment type="caution">
    <text evidence="1">The sequence shown here is derived from an EMBL/GenBank/DDBJ whole genome shotgun (WGS) entry which is preliminary data.</text>
</comment>
<accession>A0A7J9G2R3</accession>
<dbReference type="Proteomes" id="UP000593560">
    <property type="component" value="Unassembled WGS sequence"/>
</dbReference>